<comment type="cofactor">
    <cofactor evidence="1 7">
        <name>Zn(2+)</name>
        <dbReference type="ChEBI" id="CHEBI:29105"/>
    </cofactor>
</comment>
<feature type="binding site" evidence="7">
    <location>
        <position position="104"/>
    </location>
    <ligand>
        <name>Zn(2+)</name>
        <dbReference type="ChEBI" id="CHEBI:29105"/>
        <note>catalytic</note>
    </ligand>
</feature>
<evidence type="ECO:0000313" key="9">
    <source>
        <dbReference type="EMBL" id="AFX74559.1"/>
    </source>
</evidence>
<proteinExistence type="inferred from homology"/>
<protein>
    <submittedName>
        <fullName evidence="9">dCMP deaminase</fullName>
    </submittedName>
</protein>
<feature type="domain" description="CMP/dCMP-type deaminase" evidence="8">
    <location>
        <begin position="7"/>
        <end position="140"/>
    </location>
</feature>
<evidence type="ECO:0000256" key="3">
    <source>
        <dbReference type="ARBA" id="ARBA00022723"/>
    </source>
</evidence>
<dbReference type="RefSeq" id="WP_015084270.1">
    <property type="nucleotide sequence ID" value="NC_019552.1"/>
</dbReference>
<dbReference type="EMBL" id="CP003914">
    <property type="protein sequence ID" value="AFX74559.1"/>
    <property type="molecule type" value="Genomic_DNA"/>
</dbReference>
<evidence type="ECO:0000256" key="5">
    <source>
        <dbReference type="ARBA" id="ARBA00022833"/>
    </source>
</evidence>
<dbReference type="InterPro" id="IPR016192">
    <property type="entry name" value="APOBEC/CMP_deaminase_Zn-bd"/>
</dbReference>
<dbReference type="SUPFAM" id="SSF53927">
    <property type="entry name" value="Cytidine deaminase-like"/>
    <property type="match status" value="1"/>
</dbReference>
<keyword evidence="3 7" id="KW-0479">Metal-binding</keyword>
<dbReference type="PIRSF" id="PIRSF006019">
    <property type="entry name" value="dCMP_deaminase"/>
    <property type="match status" value="1"/>
</dbReference>
<evidence type="ECO:0000256" key="7">
    <source>
        <dbReference type="PIRSR" id="PIRSR006019-2"/>
    </source>
</evidence>
<feature type="binding site" evidence="7">
    <location>
        <position position="107"/>
    </location>
    <ligand>
        <name>Zn(2+)</name>
        <dbReference type="ChEBI" id="CHEBI:29105"/>
        <note>catalytic</note>
    </ligand>
</feature>
<keyword evidence="5 7" id="KW-0862">Zinc</keyword>
<dbReference type="GO" id="GO:0006220">
    <property type="term" value="P:pyrimidine nucleotide metabolic process"/>
    <property type="evidence" value="ECO:0007669"/>
    <property type="project" value="InterPro"/>
</dbReference>
<dbReference type="CDD" id="cd01286">
    <property type="entry name" value="deoxycytidylate_deaminase"/>
    <property type="match status" value="1"/>
</dbReference>
<dbReference type="InterPro" id="IPR016193">
    <property type="entry name" value="Cytidine_deaminase-like"/>
</dbReference>
<comment type="similarity">
    <text evidence="2">Belongs to the cytidine and deoxycytidylate deaminase family.</text>
</comment>
<feature type="active site" description="Proton donor" evidence="6">
    <location>
        <position position="78"/>
    </location>
</feature>
<dbReference type="PANTHER" id="PTHR11086:SF18">
    <property type="entry name" value="DEOXYCYTIDYLATE DEAMINASE"/>
    <property type="match status" value="1"/>
</dbReference>
<dbReference type="InterPro" id="IPR002125">
    <property type="entry name" value="CMP_dCMP_dom"/>
</dbReference>
<dbReference type="Pfam" id="PF00383">
    <property type="entry name" value="dCMP_cyt_deam_1"/>
    <property type="match status" value="1"/>
</dbReference>
<gene>
    <name evidence="9" type="ORF">MOS_656</name>
</gene>
<dbReference type="Proteomes" id="UP000009399">
    <property type="component" value="Chromosome"/>
</dbReference>
<dbReference type="PANTHER" id="PTHR11086">
    <property type="entry name" value="DEOXYCYTIDYLATE DEAMINASE-RELATED"/>
    <property type="match status" value="1"/>
</dbReference>
<dbReference type="GeneID" id="93248746"/>
<dbReference type="GO" id="GO:0004132">
    <property type="term" value="F:dCMP deaminase activity"/>
    <property type="evidence" value="ECO:0007669"/>
    <property type="project" value="InterPro"/>
</dbReference>
<name>A0AAI8AMT2_MESHY</name>
<dbReference type="GO" id="GO:0008270">
    <property type="term" value="F:zinc ion binding"/>
    <property type="evidence" value="ECO:0007669"/>
    <property type="project" value="InterPro"/>
</dbReference>
<dbReference type="KEGG" id="mhs:MOS_656"/>
<reference evidence="9 10" key="1">
    <citation type="journal article" date="2013" name="Genome Announc.">
        <title>Complete Genome Sequence of Mycoplasma hyorhinis Strain SK76.</title>
        <authorList>
            <person name="Goodison S."/>
            <person name="Urquidi V."/>
            <person name="Kumar D."/>
            <person name="Reyes L."/>
            <person name="Rosser C.J."/>
        </authorList>
    </citation>
    <scope>NUCLEOTIDE SEQUENCE [LARGE SCALE GENOMIC DNA]</scope>
    <source>
        <strain evidence="9 10">SK76</strain>
    </source>
</reference>
<sequence length="158" mass="17843">MKNKTINWNEYFLALAKISAKRSKDPNTQVGACIVSKQNRVLGIGYNGMPKGNDVDFPWSKDSNKASEVKYSYVIHAEINAILNSILPLNTVEDAKLYVSLFPCSNCAKVIAQTGITTIYFDDDKYHHTEDSAISRFIFEKSKIKTIQLKKFNVTIEN</sequence>
<evidence type="ECO:0000259" key="8">
    <source>
        <dbReference type="PROSITE" id="PS51747"/>
    </source>
</evidence>
<accession>A0AAI8AMT2</accession>
<dbReference type="PROSITE" id="PS51747">
    <property type="entry name" value="CYT_DCMP_DEAMINASES_2"/>
    <property type="match status" value="1"/>
</dbReference>
<keyword evidence="4" id="KW-0378">Hydrolase</keyword>
<organism evidence="9 10">
    <name type="scientific">Mesomycoplasma hyorhinis SK76</name>
    <dbReference type="NCBI Taxonomy" id="1118964"/>
    <lineage>
        <taxon>Bacteria</taxon>
        <taxon>Bacillati</taxon>
        <taxon>Mycoplasmatota</taxon>
        <taxon>Mycoplasmoidales</taxon>
        <taxon>Metamycoplasmataceae</taxon>
        <taxon>Mesomycoplasma</taxon>
    </lineage>
</organism>
<evidence type="ECO:0000256" key="2">
    <source>
        <dbReference type="ARBA" id="ARBA00006576"/>
    </source>
</evidence>
<dbReference type="PROSITE" id="PS00903">
    <property type="entry name" value="CYT_DCMP_DEAMINASES_1"/>
    <property type="match status" value="1"/>
</dbReference>
<dbReference type="GO" id="GO:0005737">
    <property type="term" value="C:cytoplasm"/>
    <property type="evidence" value="ECO:0007669"/>
    <property type="project" value="TreeGrafter"/>
</dbReference>
<evidence type="ECO:0000256" key="6">
    <source>
        <dbReference type="PIRSR" id="PIRSR006019-1"/>
    </source>
</evidence>
<dbReference type="InterPro" id="IPR015517">
    <property type="entry name" value="dCMP_deaminase-rel"/>
</dbReference>
<dbReference type="InterPro" id="IPR035105">
    <property type="entry name" value="Deoxycytidylate_deaminase_dom"/>
</dbReference>
<feature type="binding site" evidence="7">
    <location>
        <position position="76"/>
    </location>
    <ligand>
        <name>Zn(2+)</name>
        <dbReference type="ChEBI" id="CHEBI:29105"/>
        <note>catalytic</note>
    </ligand>
</feature>
<evidence type="ECO:0000313" key="10">
    <source>
        <dbReference type="Proteomes" id="UP000009399"/>
    </source>
</evidence>
<dbReference type="Gene3D" id="3.40.140.10">
    <property type="entry name" value="Cytidine Deaminase, domain 2"/>
    <property type="match status" value="1"/>
</dbReference>
<evidence type="ECO:0000256" key="4">
    <source>
        <dbReference type="ARBA" id="ARBA00022801"/>
    </source>
</evidence>
<dbReference type="InterPro" id="IPR016473">
    <property type="entry name" value="dCMP_deaminase"/>
</dbReference>
<evidence type="ECO:0000256" key="1">
    <source>
        <dbReference type="ARBA" id="ARBA00001947"/>
    </source>
</evidence>
<dbReference type="AlphaFoldDB" id="A0AAI8AMT2"/>